<proteinExistence type="predicted"/>
<name>A0A6P6XQC2_DERPT</name>
<dbReference type="RefSeq" id="XP_027194089.1">
    <property type="nucleotide sequence ID" value="XM_027338288.1"/>
</dbReference>
<organism evidence="1 2">
    <name type="scientific">Dermatophagoides pteronyssinus</name>
    <name type="common">European house dust mite</name>
    <dbReference type="NCBI Taxonomy" id="6956"/>
    <lineage>
        <taxon>Eukaryota</taxon>
        <taxon>Metazoa</taxon>
        <taxon>Ecdysozoa</taxon>
        <taxon>Arthropoda</taxon>
        <taxon>Chelicerata</taxon>
        <taxon>Arachnida</taxon>
        <taxon>Acari</taxon>
        <taxon>Acariformes</taxon>
        <taxon>Sarcoptiformes</taxon>
        <taxon>Astigmata</taxon>
        <taxon>Psoroptidia</taxon>
        <taxon>Analgoidea</taxon>
        <taxon>Pyroglyphidae</taxon>
        <taxon>Dermatophagoidinae</taxon>
        <taxon>Dermatophagoides</taxon>
    </lineage>
</organism>
<dbReference type="KEGG" id="dpte:113788831"/>
<evidence type="ECO:0000313" key="2">
    <source>
        <dbReference type="RefSeq" id="XP_027194089.1"/>
    </source>
</evidence>
<gene>
    <name evidence="2" type="primary">LOC113788831</name>
</gene>
<evidence type="ECO:0000313" key="1">
    <source>
        <dbReference type="Proteomes" id="UP000515146"/>
    </source>
</evidence>
<dbReference type="OrthoDB" id="10384121at2759"/>
<dbReference type="Proteomes" id="UP000515146">
    <property type="component" value="Unplaced"/>
</dbReference>
<sequence>MMIMKQNYRFLLPLMMMMIIILQSTLILTLDSSDEQQKQSNSETTATTSISTIDTDIERVKLSLNEIELLLNQAKQTDNGNGDGGKQQFAELHRHIHIIKDQLNLIQEEYEMNKNLDHFLEQIQQWHIDAQTLGLRLKRDLQSFHNH</sequence>
<accession>A0A6P6XQC2</accession>
<keyword evidence="1" id="KW-1185">Reference proteome</keyword>
<protein>
    <submittedName>
        <fullName evidence="2">Uncharacterized protein LOC113788831</fullName>
    </submittedName>
</protein>
<dbReference type="AlphaFoldDB" id="A0A6P6XQC2"/>
<dbReference type="InParanoid" id="A0A6P6XQC2"/>
<reference evidence="2" key="1">
    <citation type="submission" date="2025-08" db="UniProtKB">
        <authorList>
            <consortium name="RefSeq"/>
        </authorList>
    </citation>
    <scope>IDENTIFICATION</scope>
    <source>
        <strain evidence="2">Airmid</strain>
    </source>
</reference>